<comment type="similarity">
    <text evidence="1">Belongs to the NAD(P)H dehydrogenase (quinone) family.</text>
</comment>
<dbReference type="Proteomes" id="UP001629745">
    <property type="component" value="Unassembled WGS sequence"/>
</dbReference>
<evidence type="ECO:0000256" key="1">
    <source>
        <dbReference type="ARBA" id="ARBA00006252"/>
    </source>
</evidence>
<protein>
    <submittedName>
        <fullName evidence="4">NAD(P)H-dependent oxidoreductase</fullName>
        <ecNumber evidence="4">1.-.-.-</ecNumber>
    </submittedName>
</protein>
<comment type="caution">
    <text evidence="4">The sequence shown here is derived from an EMBL/GenBank/DDBJ whole genome shotgun (WGS) entry which is preliminary data.</text>
</comment>
<dbReference type="Gene3D" id="3.40.50.360">
    <property type="match status" value="1"/>
</dbReference>
<dbReference type="SUPFAM" id="SSF52218">
    <property type="entry name" value="Flavoproteins"/>
    <property type="match status" value="1"/>
</dbReference>
<dbReference type="PANTHER" id="PTHR10204:SF34">
    <property type="entry name" value="NAD(P)H DEHYDROGENASE [QUINONE] 1 ISOFORM 1"/>
    <property type="match status" value="1"/>
</dbReference>
<feature type="domain" description="Flavodoxin-like fold" evidence="3">
    <location>
        <begin position="3"/>
        <end position="147"/>
    </location>
</feature>
<dbReference type="GO" id="GO:0016491">
    <property type="term" value="F:oxidoreductase activity"/>
    <property type="evidence" value="ECO:0007669"/>
    <property type="project" value="UniProtKB-KW"/>
</dbReference>
<accession>A0ABW9FA29</accession>
<dbReference type="EC" id="1.-.-.-" evidence="4"/>
<evidence type="ECO:0000256" key="2">
    <source>
        <dbReference type="ARBA" id="ARBA00023002"/>
    </source>
</evidence>
<dbReference type="RefSeq" id="WP_420162936.1">
    <property type="nucleotide sequence ID" value="NZ_JBDLNV010000001.1"/>
</dbReference>
<dbReference type="InterPro" id="IPR051545">
    <property type="entry name" value="NAD(P)H_dehydrogenase_qn"/>
</dbReference>
<organism evidence="4 5">
    <name type="scientific">Rhodococcus parequi</name>
    <dbReference type="NCBI Taxonomy" id="3137122"/>
    <lineage>
        <taxon>Bacteria</taxon>
        <taxon>Bacillati</taxon>
        <taxon>Actinomycetota</taxon>
        <taxon>Actinomycetes</taxon>
        <taxon>Mycobacteriales</taxon>
        <taxon>Nocardiaceae</taxon>
        <taxon>Rhodococcus</taxon>
    </lineage>
</organism>
<dbReference type="PANTHER" id="PTHR10204">
    <property type="entry name" value="NAD P H OXIDOREDUCTASE-RELATED"/>
    <property type="match status" value="1"/>
</dbReference>
<proteinExistence type="inferred from homology"/>
<keyword evidence="5" id="KW-1185">Reference proteome</keyword>
<dbReference type="EMBL" id="JBDLNV010000001">
    <property type="protein sequence ID" value="MFM1722379.1"/>
    <property type="molecule type" value="Genomic_DNA"/>
</dbReference>
<dbReference type="InterPro" id="IPR029039">
    <property type="entry name" value="Flavoprotein-like_sf"/>
</dbReference>
<evidence type="ECO:0000313" key="4">
    <source>
        <dbReference type="EMBL" id="MFM1722379.1"/>
    </source>
</evidence>
<name>A0ABW9FA29_9NOCA</name>
<dbReference type="InterPro" id="IPR003680">
    <property type="entry name" value="Flavodoxin_fold"/>
</dbReference>
<evidence type="ECO:0000313" key="5">
    <source>
        <dbReference type="Proteomes" id="UP001629745"/>
    </source>
</evidence>
<gene>
    <name evidence="4" type="ORF">ABEU20_000933</name>
</gene>
<sequence>MSHVMLLLAHPRPDSYCHAIADRIRSVLTGSGHDVRFHDLYAEAFDPIVSAEEAYTTGESVESYLARESDSVVGRHRTELRDARGLVVVHPNWWGKPPAILAGWMDRVVVPGVAYRLPDATGEPESLLAIERMLVVNTSDTTAEREQSVFGDPLEAIWGRCVAPYLGEPSFVRRVLRPVTDATPVERSAWLDEIGHLTSTIFQN</sequence>
<keyword evidence="2 4" id="KW-0560">Oxidoreductase</keyword>
<reference evidence="4 5" key="1">
    <citation type="submission" date="2023-11" db="EMBL/GenBank/DDBJ databases">
        <authorList>
            <person name="Val-Calvo J."/>
            <person name="Scortti M."/>
            <person name="Vazquez-Boland J."/>
        </authorList>
    </citation>
    <scope>NUCLEOTIDE SEQUENCE [LARGE SCALE GENOMIC DNA]</scope>
    <source>
        <strain evidence="4 5">PAM 2766</strain>
    </source>
</reference>
<evidence type="ECO:0000259" key="3">
    <source>
        <dbReference type="Pfam" id="PF02525"/>
    </source>
</evidence>
<dbReference type="Pfam" id="PF02525">
    <property type="entry name" value="Flavodoxin_2"/>
    <property type="match status" value="1"/>
</dbReference>